<dbReference type="InterPro" id="IPR011008">
    <property type="entry name" value="Dimeric_a/b-barrel"/>
</dbReference>
<dbReference type="EMBL" id="JABBMI010000069">
    <property type="protein sequence ID" value="NMK54787.1"/>
    <property type="molecule type" value="Genomic_DNA"/>
</dbReference>
<evidence type="ECO:0000313" key="6">
    <source>
        <dbReference type="EMBL" id="NMK97911.1"/>
    </source>
</evidence>
<dbReference type="Pfam" id="PF03992">
    <property type="entry name" value="ABM"/>
    <property type="match status" value="1"/>
</dbReference>
<evidence type="ECO:0000259" key="4">
    <source>
        <dbReference type="PROSITE" id="PS51725"/>
    </source>
</evidence>
<evidence type="ECO:0000256" key="2">
    <source>
        <dbReference type="ARBA" id="ARBA00018486"/>
    </source>
</evidence>
<dbReference type="InterPro" id="IPR007138">
    <property type="entry name" value="ABM_dom"/>
</dbReference>
<evidence type="ECO:0000313" key="7">
    <source>
        <dbReference type="Proteomes" id="UP000538955"/>
    </source>
</evidence>
<evidence type="ECO:0000313" key="5">
    <source>
        <dbReference type="EMBL" id="NMK54787.1"/>
    </source>
</evidence>
<evidence type="ECO:0000313" key="8">
    <source>
        <dbReference type="Proteomes" id="UP000550736"/>
    </source>
</evidence>
<keyword evidence="7" id="KW-1185">Reference proteome</keyword>
<gene>
    <name evidence="6" type="ORF">HHM13_07380</name>
    <name evidence="5" type="ORF">HHM24_08635</name>
</gene>
<dbReference type="EMBL" id="JABBLX010000023">
    <property type="protein sequence ID" value="NMK97911.1"/>
    <property type="molecule type" value="Genomic_DNA"/>
</dbReference>
<dbReference type="AlphaFoldDB" id="A0A7X9WB02"/>
<dbReference type="InterPro" id="IPR050744">
    <property type="entry name" value="AI-2_Isomerase_LsrG"/>
</dbReference>
<comment type="caution">
    <text evidence="6">The sequence shown here is derived from an EMBL/GenBank/DDBJ whole genome shotgun (WGS) entry which is preliminary data.</text>
</comment>
<dbReference type="PANTHER" id="PTHR33336:SF15">
    <property type="entry name" value="ABM DOMAIN-CONTAINING PROTEIN"/>
    <property type="match status" value="1"/>
</dbReference>
<keyword evidence="6" id="KW-0560">Oxidoreductase</keyword>
<dbReference type="Proteomes" id="UP000550736">
    <property type="component" value="Unassembled WGS sequence"/>
</dbReference>
<protein>
    <recommendedName>
        <fullName evidence="2">Signal transduction protein TRAP</fullName>
    </recommendedName>
    <alternativeName>
        <fullName evidence="3">Target of RNAIII-activating protein</fullName>
    </alternativeName>
</protein>
<dbReference type="Proteomes" id="UP000538955">
    <property type="component" value="Unassembled WGS sequence"/>
</dbReference>
<organism evidence="6 8">
    <name type="scientific">Staphylococcus capitis</name>
    <dbReference type="NCBI Taxonomy" id="29388"/>
    <lineage>
        <taxon>Bacteria</taxon>
        <taxon>Bacillati</taxon>
        <taxon>Bacillota</taxon>
        <taxon>Bacilli</taxon>
        <taxon>Bacillales</taxon>
        <taxon>Staphylococcaceae</taxon>
        <taxon>Staphylococcus</taxon>
    </lineage>
</organism>
<evidence type="ECO:0000256" key="3">
    <source>
        <dbReference type="ARBA" id="ARBA00032861"/>
    </source>
</evidence>
<dbReference type="GO" id="GO:0004497">
    <property type="term" value="F:monooxygenase activity"/>
    <property type="evidence" value="ECO:0007669"/>
    <property type="project" value="UniProtKB-KW"/>
</dbReference>
<evidence type="ECO:0000256" key="1">
    <source>
        <dbReference type="ARBA" id="ARBA00009267"/>
    </source>
</evidence>
<sequence>MIIINAKIKVDENKREDYLQLMADLVEHSRQEKGNLFYHHYEDVSEANTFVVVENYKDENAVEEHNQSEHFQIFSQNISKFITEEPKIDVSRTVEK</sequence>
<dbReference type="PANTHER" id="PTHR33336">
    <property type="entry name" value="QUINOL MONOOXYGENASE YGIN-RELATED"/>
    <property type="match status" value="1"/>
</dbReference>
<accession>A0A7X9WB02</accession>
<proteinExistence type="inferred from homology"/>
<dbReference type="PROSITE" id="PS51725">
    <property type="entry name" value="ABM"/>
    <property type="match status" value="1"/>
</dbReference>
<reference evidence="7 8" key="1">
    <citation type="submission" date="2020-04" db="EMBL/GenBank/DDBJ databases">
        <title>The Epidemiology and Molecular Characteristics of Linezolid-Resistant Staphylococcus capitis in Huashan Hospital, Shanghai.</title>
        <authorList>
            <person name="Ding L."/>
            <person name="Li P."/>
            <person name="Yang Y."/>
            <person name="Lin D."/>
            <person name="Xu X."/>
        </authorList>
    </citation>
    <scope>NUCLEOTIDE SEQUENCE [LARGE SCALE GENOMIC DNA]</scope>
    <source>
        <strain evidence="6 8">12-86</strain>
        <strain evidence="5 7">17-84</strain>
    </source>
</reference>
<name>A0A7X9WB02_STACP</name>
<keyword evidence="6" id="KW-0503">Monooxygenase</keyword>
<dbReference type="Gene3D" id="3.30.70.100">
    <property type="match status" value="1"/>
</dbReference>
<feature type="domain" description="ABM" evidence="4">
    <location>
        <begin position="2"/>
        <end position="90"/>
    </location>
</feature>
<dbReference type="RefSeq" id="WP_023351148.1">
    <property type="nucleotide sequence ID" value="NZ_CBCPJN010000002.1"/>
</dbReference>
<comment type="similarity">
    <text evidence="1">Belongs to the TRAP family.</text>
</comment>
<dbReference type="SUPFAM" id="SSF54909">
    <property type="entry name" value="Dimeric alpha+beta barrel"/>
    <property type="match status" value="1"/>
</dbReference>